<sequence length="209" mass="23314">MLTSFSFEYDHSQDFNKLSIMSQSLRGQFLIAGRQLRDPHFYKSVVLIIEHNNEGAMGLVVNRPSTVNVSHALSGHLDLPETDDVVFSGGPVEPAALFILHNAAQYDPEEIAVISDVYIGSSPDVFERILREGATGNQPELSYRIFSGCAGWGGGQLEGEMERGDWLTHVASSESLFQEDVYSIWDNELQSVYELNRILPHSPSNPEWN</sequence>
<reference evidence="1" key="1">
    <citation type="submission" date="2018-06" db="EMBL/GenBank/DDBJ databases">
        <authorList>
            <person name="Zhirakovskaya E."/>
        </authorList>
    </citation>
    <scope>NUCLEOTIDE SEQUENCE</scope>
</reference>
<dbReference type="EMBL" id="UOGL01000111">
    <property type="protein sequence ID" value="VAX37239.1"/>
    <property type="molecule type" value="Genomic_DNA"/>
</dbReference>
<dbReference type="AlphaFoldDB" id="A0A3B1D4Z2"/>
<evidence type="ECO:0000313" key="1">
    <source>
        <dbReference type="EMBL" id="VAX37239.1"/>
    </source>
</evidence>
<protein>
    <submittedName>
        <fullName evidence="1">UPF0301 protein YqgE</fullName>
    </submittedName>
</protein>
<name>A0A3B1D4Z2_9ZZZZ</name>
<dbReference type="HAMAP" id="MF_00758">
    <property type="entry name" value="UPF0301"/>
    <property type="match status" value="1"/>
</dbReference>
<dbReference type="PANTHER" id="PTHR30327">
    <property type="entry name" value="UNCHARACTERIZED PROTEIN YQGE"/>
    <property type="match status" value="1"/>
</dbReference>
<dbReference type="GO" id="GO:0005829">
    <property type="term" value="C:cytosol"/>
    <property type="evidence" value="ECO:0007669"/>
    <property type="project" value="TreeGrafter"/>
</dbReference>
<proteinExistence type="inferred from homology"/>
<dbReference type="Pfam" id="PF02622">
    <property type="entry name" value="DUF179"/>
    <property type="match status" value="1"/>
</dbReference>
<dbReference type="PANTHER" id="PTHR30327:SF1">
    <property type="entry name" value="UPF0301 PROTEIN YQGE"/>
    <property type="match status" value="1"/>
</dbReference>
<gene>
    <name evidence="1" type="ORF">MNBD_PLANCTO02-2348</name>
</gene>
<dbReference type="SUPFAM" id="SSF143456">
    <property type="entry name" value="VC0467-like"/>
    <property type="match status" value="1"/>
</dbReference>
<organism evidence="1">
    <name type="scientific">hydrothermal vent metagenome</name>
    <dbReference type="NCBI Taxonomy" id="652676"/>
    <lineage>
        <taxon>unclassified sequences</taxon>
        <taxon>metagenomes</taxon>
        <taxon>ecological metagenomes</taxon>
    </lineage>
</organism>
<dbReference type="InterPro" id="IPR003774">
    <property type="entry name" value="AlgH-like"/>
</dbReference>
<accession>A0A3B1D4Z2</accession>
<dbReference type="Gene3D" id="3.40.1740.10">
    <property type="entry name" value="VC0467-like"/>
    <property type="match status" value="1"/>
</dbReference>